<evidence type="ECO:0000313" key="4">
    <source>
        <dbReference type="EMBL" id="KAK2564455.1"/>
    </source>
</evidence>
<dbReference type="Pfam" id="PF05380">
    <property type="entry name" value="Peptidase_A17"/>
    <property type="match status" value="1"/>
</dbReference>
<sequence>MSLSLVKSKRIRSGHKAHVRRVINDANELAGTYDHENPEHRSRAKHYKSTLAKKMELIATLNETILGQVEEEDIEEEIADSSEFMDEIDICLTTLEDATRVEAENVVTPPTQSNSSQQDQQVDEPGHGSGGGFDSAINSNQSLTPIERFSYLRASLRGSAAATINGLSLSSANYEAAVALLKEREANIDILVGADQNWNFVTGRLIRGDSGPTAILTKLGWVLSGPVHYQAPSSTTVNLTSTHVLKCQVSNHPDPDLLESKLEKFWRLESLGIVPNESSVYDDFQQRIRFDGQRYEVNLPWKEPHPMLPDNYNLSKSRLVSLLSRLRNDPRVLKEYHAVIQEQVNAGVVERVEEDGPGEVGEVHYLAHHPVVRQDKQTTKVRVVYDASAKKSGGPSLNDCLYSGPPLSETIADVLVRFRCHKTALVGDLEKAFLMISVAEDDRDALRFLWFDDPFSEEPKIIVFRFARVAFGLSSSPFLLNATLKHHIMMYENEDPEFVQKLLQSLYVDDIISGDSDDIGAYKLYIKAKSRLAEGGFNARKFVSNSKKLMSQIKENERLLENSCHESLSITSKENSETVMEEDESYAKSATHSGSALPATETVLGVHWNTEEDQLVLDLNEVLEDSSLDDLRPTKRDLARITSKIYDPMGFITPVTVKMKLLCQSLCKKKIGWDEVLDETSRKIWRNLLKSLKEAEPIRVPRCYFFGVAGRVRSTSLQGFCDASVNAYAAVVYLKIETVDETYLKFVTSKTRVAPLVEQTIPRLELLSALILARRISHIRSVLEEFIPISYVTCWSDSEVALYWIRGEDREWKQFVQNRVCEIRNLVPPKAWRHCSSKENPADIASRGTSPVILAESSWVSGSDWLRSYEEAMQISEETAKVKQAPVESLQEAKKEHRELASNLPCSSLLTGSSSLAVSAVIDCKRFSHLRRLLTITALILRFTRKLKSKGREPGLVAVDITAEDILEAEELWIRDIQIDLTSSAKFKNWEGEFGVFSDPNGILRCGGRLGNADLSDSQKHPALLDANHHVTSLIVRACHERVHHNGVKETLTELRSRFWIVRGRQVVKKLLHECTICRRLQGKPYSPPTAPPLPSFRITKEQPFTFTGVDFAGPLYVKENVEMRKNYVSVYTCAVSRAVHLDTVPDLTAEAFIRNFRRFAARRGLPRELNSDNGKTFVSASKMLRALFNSPAVRRHLANKGVKWTFNLERAPWWGGYFERLVQSVKRCLKKILKNAKVTSEELQTEEIEISQLNAEEARGRVALLERLKDHFWIRWRNEYLLELRNSHRLKTRDAEGQTVAVGDVVIVHEDGLHRGLWKLGRVERLIKGKDGLVRGAVVKSTTPKKRNPTRLRRPLQRLYSTEDIPDVPDGAEDAEERPRREAARRADRQRRALMENELL</sequence>
<evidence type="ECO:0000313" key="5">
    <source>
        <dbReference type="Proteomes" id="UP001249851"/>
    </source>
</evidence>
<name>A0AAD9V8A1_ACRCE</name>
<keyword evidence="1" id="KW-0175">Coiled coil</keyword>
<dbReference type="Gene3D" id="1.10.340.70">
    <property type="match status" value="1"/>
</dbReference>
<organism evidence="4 5">
    <name type="scientific">Acropora cervicornis</name>
    <name type="common">Staghorn coral</name>
    <dbReference type="NCBI Taxonomy" id="6130"/>
    <lineage>
        <taxon>Eukaryota</taxon>
        <taxon>Metazoa</taxon>
        <taxon>Cnidaria</taxon>
        <taxon>Anthozoa</taxon>
        <taxon>Hexacorallia</taxon>
        <taxon>Scleractinia</taxon>
        <taxon>Astrocoeniina</taxon>
        <taxon>Acroporidae</taxon>
        <taxon>Acropora</taxon>
    </lineage>
</organism>
<dbReference type="InterPro" id="IPR005312">
    <property type="entry name" value="DUF1759"/>
</dbReference>
<dbReference type="Pfam" id="PF18701">
    <property type="entry name" value="DUF5641"/>
    <property type="match status" value="1"/>
</dbReference>
<dbReference type="GO" id="GO:0003676">
    <property type="term" value="F:nucleic acid binding"/>
    <property type="evidence" value="ECO:0007669"/>
    <property type="project" value="InterPro"/>
</dbReference>
<dbReference type="InterPro" id="IPR041588">
    <property type="entry name" value="Integrase_H2C2"/>
</dbReference>
<dbReference type="Gene3D" id="3.30.420.10">
    <property type="entry name" value="Ribonuclease H-like superfamily/Ribonuclease H"/>
    <property type="match status" value="1"/>
</dbReference>
<dbReference type="Proteomes" id="UP001249851">
    <property type="component" value="Unassembled WGS sequence"/>
</dbReference>
<evidence type="ECO:0000259" key="3">
    <source>
        <dbReference type="PROSITE" id="PS50994"/>
    </source>
</evidence>
<dbReference type="InterPro" id="IPR012337">
    <property type="entry name" value="RNaseH-like_sf"/>
</dbReference>
<reference evidence="4" key="1">
    <citation type="journal article" date="2023" name="G3 (Bethesda)">
        <title>Whole genome assembly and annotation of the endangered Caribbean coral Acropora cervicornis.</title>
        <authorList>
            <person name="Selwyn J.D."/>
            <person name="Vollmer S.V."/>
        </authorList>
    </citation>
    <scope>NUCLEOTIDE SEQUENCE</scope>
    <source>
        <strain evidence="4">K2</strain>
    </source>
</reference>
<evidence type="ECO:0000256" key="2">
    <source>
        <dbReference type="SAM" id="MobiDB-lite"/>
    </source>
</evidence>
<dbReference type="Pfam" id="PF03564">
    <property type="entry name" value="DUF1759"/>
    <property type="match status" value="1"/>
</dbReference>
<dbReference type="InterPro" id="IPR043502">
    <property type="entry name" value="DNA/RNA_pol_sf"/>
</dbReference>
<reference evidence="4" key="2">
    <citation type="journal article" date="2023" name="Science">
        <title>Genomic signatures of disease resistance in endangered staghorn corals.</title>
        <authorList>
            <person name="Vollmer S.V."/>
            <person name="Selwyn J.D."/>
            <person name="Despard B.A."/>
            <person name="Roesel C.L."/>
        </authorList>
    </citation>
    <scope>NUCLEOTIDE SEQUENCE</scope>
    <source>
        <strain evidence="4">K2</strain>
    </source>
</reference>
<feature type="region of interest" description="Disordered" evidence="2">
    <location>
        <begin position="1357"/>
        <end position="1401"/>
    </location>
</feature>
<dbReference type="GO" id="GO:0015074">
    <property type="term" value="P:DNA integration"/>
    <property type="evidence" value="ECO:0007669"/>
    <property type="project" value="InterPro"/>
</dbReference>
<dbReference type="InterPro" id="IPR040676">
    <property type="entry name" value="DUF5641"/>
</dbReference>
<dbReference type="PROSITE" id="PS50994">
    <property type="entry name" value="INTEGRASE"/>
    <property type="match status" value="1"/>
</dbReference>
<dbReference type="Pfam" id="PF17921">
    <property type="entry name" value="Integrase_H2C2"/>
    <property type="match status" value="1"/>
</dbReference>
<feature type="region of interest" description="Disordered" evidence="2">
    <location>
        <begin position="106"/>
        <end position="137"/>
    </location>
</feature>
<dbReference type="InterPro" id="IPR043128">
    <property type="entry name" value="Rev_trsase/Diguanyl_cyclase"/>
</dbReference>
<accession>A0AAD9V8A1</accession>
<comment type="caution">
    <text evidence="4">The sequence shown here is derived from an EMBL/GenBank/DDBJ whole genome shotgun (WGS) entry which is preliminary data.</text>
</comment>
<dbReference type="EMBL" id="JARQWQ010000022">
    <property type="protein sequence ID" value="KAK2564455.1"/>
    <property type="molecule type" value="Genomic_DNA"/>
</dbReference>
<dbReference type="PANTHER" id="PTHR47331:SF1">
    <property type="entry name" value="GAG-LIKE PROTEIN"/>
    <property type="match status" value="1"/>
</dbReference>
<keyword evidence="5" id="KW-1185">Reference proteome</keyword>
<proteinExistence type="predicted"/>
<protein>
    <recommendedName>
        <fullName evidence="3">Integrase catalytic domain-containing protein</fullName>
    </recommendedName>
</protein>
<evidence type="ECO:0000256" key="1">
    <source>
        <dbReference type="SAM" id="Coils"/>
    </source>
</evidence>
<dbReference type="Gene3D" id="3.10.10.10">
    <property type="entry name" value="HIV Type 1 Reverse Transcriptase, subunit A, domain 1"/>
    <property type="match status" value="1"/>
</dbReference>
<feature type="compositionally biased region" description="Acidic residues" evidence="2">
    <location>
        <begin position="1365"/>
        <end position="1377"/>
    </location>
</feature>
<feature type="compositionally biased region" description="Basic and acidic residues" evidence="2">
    <location>
        <begin position="1378"/>
        <end position="1401"/>
    </location>
</feature>
<dbReference type="InterPro" id="IPR001584">
    <property type="entry name" value="Integrase_cat-core"/>
</dbReference>
<dbReference type="InterPro" id="IPR008042">
    <property type="entry name" value="Retrotrans_Pao"/>
</dbReference>
<gene>
    <name evidence="4" type="ORF">P5673_011890</name>
</gene>
<dbReference type="Gene3D" id="3.30.70.270">
    <property type="match status" value="1"/>
</dbReference>
<dbReference type="SUPFAM" id="SSF56672">
    <property type="entry name" value="DNA/RNA polymerases"/>
    <property type="match status" value="1"/>
</dbReference>
<feature type="coiled-coil region" evidence="1">
    <location>
        <begin position="1227"/>
        <end position="1257"/>
    </location>
</feature>
<dbReference type="SUPFAM" id="SSF53098">
    <property type="entry name" value="Ribonuclease H-like"/>
    <property type="match status" value="1"/>
</dbReference>
<feature type="domain" description="Integrase catalytic" evidence="3">
    <location>
        <begin position="1100"/>
        <end position="1278"/>
    </location>
</feature>
<dbReference type="InterPro" id="IPR036397">
    <property type="entry name" value="RNaseH_sf"/>
</dbReference>
<dbReference type="PANTHER" id="PTHR47331">
    <property type="entry name" value="PHD-TYPE DOMAIN-CONTAINING PROTEIN"/>
    <property type="match status" value="1"/>
</dbReference>